<reference evidence="1 2" key="1">
    <citation type="journal article" date="2021" name="Sci. Rep.">
        <title>The distribution of antibiotic resistance genes in chicken gut microbiota commensals.</title>
        <authorList>
            <person name="Juricova H."/>
            <person name="Matiasovicova J."/>
            <person name="Kubasova T."/>
            <person name="Cejkova D."/>
            <person name="Rychlik I."/>
        </authorList>
    </citation>
    <scope>NUCLEOTIDE SEQUENCE [LARGE SCALE GENOMIC DNA]</scope>
    <source>
        <strain evidence="1 2">An819</strain>
    </source>
</reference>
<keyword evidence="2" id="KW-1185">Reference proteome</keyword>
<proteinExistence type="predicted"/>
<organism evidence="1 2">
    <name type="scientific">Marseilla massiliensis</name>
    <dbReference type="NCBI Taxonomy" id="1841864"/>
    <lineage>
        <taxon>Bacteria</taxon>
        <taxon>Pseudomonadati</taxon>
        <taxon>Bacteroidota</taxon>
        <taxon>Bacteroidia</taxon>
        <taxon>Bacteroidales</taxon>
        <taxon>Prevotellaceae</taxon>
        <taxon>Marseilla</taxon>
    </lineage>
</organism>
<dbReference type="InterPro" id="IPR046070">
    <property type="entry name" value="DUF6029"/>
</dbReference>
<comment type="caution">
    <text evidence="1">The sequence shown here is derived from an EMBL/GenBank/DDBJ whole genome shotgun (WGS) entry which is preliminary data.</text>
</comment>
<dbReference type="Pfam" id="PF19494">
    <property type="entry name" value="DUF6029"/>
    <property type="match status" value="1"/>
</dbReference>
<dbReference type="EMBL" id="JACJJL010000009">
    <property type="protein sequence ID" value="MBM6661457.1"/>
    <property type="molecule type" value="Genomic_DNA"/>
</dbReference>
<dbReference type="Proteomes" id="UP000764045">
    <property type="component" value="Unassembled WGS sequence"/>
</dbReference>
<protein>
    <submittedName>
        <fullName evidence="1">Uncharacterized protein</fullName>
    </submittedName>
</protein>
<accession>A0A938WM54</accession>
<dbReference type="AlphaFoldDB" id="A0A938WM54"/>
<evidence type="ECO:0000313" key="1">
    <source>
        <dbReference type="EMBL" id="MBM6661457.1"/>
    </source>
</evidence>
<sequence length="556" mass="62991">MAQESEAGGNKVQVSGSIQSDILIPQSDATIGAEDYSEFALTNTFGEVNLSSKYIDAGARVEYLDHPLPGFEPDYKGWGIPYIYVKGKYKNVEVTAGNFYEQFGSGFILRTYEERSLGIDNSLLGGRLVYKPFNWATVKVLAGKQRRYWHDGGPFEGLNRSWVGGADVELSVDQWFKKMQEKNTYLTFGASFVNKHEGDEEMIVSYDGKQRLNFPTDVQAFDVRLRLQTGNWNVLAEYAQKSQDPSQDNDYIYRKGYVAMLSASYSKRGMSFLVQAKRSDNMSFRSQRTLPSLSENSSFINHLPAFTMEHTYALAARYPYATQPDGEWAYQAELAYNFKRHSFFGGKYGTKVKLNFSHVHSIAKNTRYADGIMQGSNGYYPGTDGYGSAFFKWGDSKYYQDFNVQIEKKFTKAFKLNLMYMNQFYNKTAVEGHGGMLHNNIYVAEGKYQFNDKFTLRAEAQYLDMTSGVNNEDGDCDCVYGLLELSVLPYLMFTVSDEYSIGDEIHYYNGSVTFAKGAHRLQVGYARTRAGFNCSGGVCRWVPASKGVTMSYNFNF</sequence>
<name>A0A938WM54_9BACT</name>
<evidence type="ECO:0000313" key="2">
    <source>
        <dbReference type="Proteomes" id="UP000764045"/>
    </source>
</evidence>
<gene>
    <name evidence="1" type="ORF">H6B30_06780</name>
</gene>